<evidence type="ECO:0000313" key="1">
    <source>
        <dbReference type="EMBL" id="RBP59313.1"/>
    </source>
</evidence>
<dbReference type="EMBL" id="QNRX01000019">
    <property type="protein sequence ID" value="RBP59313.1"/>
    <property type="molecule type" value="Genomic_DNA"/>
</dbReference>
<accession>A0A366HYU1</accession>
<dbReference type="RefSeq" id="WP_170128296.1">
    <property type="nucleotide sequence ID" value="NZ_QNRX01000019.1"/>
</dbReference>
<protein>
    <submittedName>
        <fullName evidence="1">Uncharacterized protein (TIGR04540 family)</fullName>
    </submittedName>
</protein>
<dbReference type="Proteomes" id="UP000253490">
    <property type="component" value="Unassembled WGS sequence"/>
</dbReference>
<dbReference type="InterPro" id="IPR030902">
    <property type="entry name" value="CLB_0814_fam"/>
</dbReference>
<dbReference type="AlphaFoldDB" id="A0A366HYU1"/>
<sequence>MQEILKNPKTVKDMAEQIKYLCDGYWSRKITEKEARELIHYWENHEGDKLFKATEFNPTIKKIIGKRRVKLIEKWLQGCQIKIL</sequence>
<name>A0A366HYU1_9FIRM</name>
<evidence type="ECO:0000313" key="2">
    <source>
        <dbReference type="Proteomes" id="UP000253490"/>
    </source>
</evidence>
<gene>
    <name evidence="1" type="ORF">DES36_11938</name>
</gene>
<organism evidence="1 2">
    <name type="scientific">Alkalibaculum bacchi</name>
    <dbReference type="NCBI Taxonomy" id="645887"/>
    <lineage>
        <taxon>Bacteria</taxon>
        <taxon>Bacillati</taxon>
        <taxon>Bacillota</taxon>
        <taxon>Clostridia</taxon>
        <taxon>Eubacteriales</taxon>
        <taxon>Eubacteriaceae</taxon>
        <taxon>Alkalibaculum</taxon>
    </lineage>
</organism>
<keyword evidence="2" id="KW-1185">Reference proteome</keyword>
<proteinExistence type="predicted"/>
<dbReference type="NCBIfam" id="TIGR04540">
    <property type="entry name" value="CLB_0814_fam"/>
    <property type="match status" value="1"/>
</dbReference>
<comment type="caution">
    <text evidence="1">The sequence shown here is derived from an EMBL/GenBank/DDBJ whole genome shotgun (WGS) entry which is preliminary data.</text>
</comment>
<reference evidence="1 2" key="1">
    <citation type="submission" date="2018-06" db="EMBL/GenBank/DDBJ databases">
        <title>Genomic Encyclopedia of Type Strains, Phase IV (KMG-IV): sequencing the most valuable type-strain genomes for metagenomic binning, comparative biology and taxonomic classification.</title>
        <authorList>
            <person name="Goeker M."/>
        </authorList>
    </citation>
    <scope>NUCLEOTIDE SEQUENCE [LARGE SCALE GENOMIC DNA]</scope>
    <source>
        <strain evidence="1 2">DSM 22112</strain>
    </source>
</reference>